<dbReference type="GO" id="GO:0008237">
    <property type="term" value="F:metallopeptidase activity"/>
    <property type="evidence" value="ECO:0007669"/>
    <property type="project" value="InterPro"/>
</dbReference>
<comment type="caution">
    <text evidence="2">The sequence shown here is derived from an EMBL/GenBank/DDBJ whole genome shotgun (WGS) entry which is preliminary data.</text>
</comment>
<name>A0A9Q0LB62_ANAIG</name>
<dbReference type="Proteomes" id="UP001149090">
    <property type="component" value="Unassembled WGS sequence"/>
</dbReference>
<evidence type="ECO:0000313" key="3">
    <source>
        <dbReference type="Proteomes" id="UP001149090"/>
    </source>
</evidence>
<gene>
    <name evidence="2" type="ORF">M0811_11493</name>
</gene>
<dbReference type="InterPro" id="IPR000555">
    <property type="entry name" value="JAMM/MPN+_dom"/>
</dbReference>
<dbReference type="AlphaFoldDB" id="A0A9Q0LB62"/>
<feature type="domain" description="JAB1/MPN/MOV34 metalloenzyme" evidence="1">
    <location>
        <begin position="46"/>
        <end position="85"/>
    </location>
</feature>
<dbReference type="Pfam" id="PF01398">
    <property type="entry name" value="JAB"/>
    <property type="match status" value="1"/>
</dbReference>
<organism evidence="2 3">
    <name type="scientific">Anaeramoeba ignava</name>
    <name type="common">Anaerobic marine amoeba</name>
    <dbReference type="NCBI Taxonomy" id="1746090"/>
    <lineage>
        <taxon>Eukaryota</taxon>
        <taxon>Metamonada</taxon>
        <taxon>Anaeramoebidae</taxon>
        <taxon>Anaeramoeba</taxon>
    </lineage>
</organism>
<dbReference type="Gene3D" id="3.40.140.10">
    <property type="entry name" value="Cytidine Deaminase, domain 2"/>
    <property type="match status" value="1"/>
</dbReference>
<reference evidence="2" key="1">
    <citation type="submission" date="2022-10" db="EMBL/GenBank/DDBJ databases">
        <title>Novel sulphate-reducing endosymbionts in the free-living metamonad Anaeramoeba.</title>
        <authorList>
            <person name="Jerlstrom-Hultqvist J."/>
            <person name="Cepicka I."/>
            <person name="Gallot-Lavallee L."/>
            <person name="Salas-Leiva D."/>
            <person name="Curtis B.A."/>
            <person name="Zahonova K."/>
            <person name="Pipaliya S."/>
            <person name="Dacks J."/>
            <person name="Roger A.J."/>
        </authorList>
    </citation>
    <scope>NUCLEOTIDE SEQUENCE</scope>
    <source>
        <strain evidence="2">BMAN</strain>
    </source>
</reference>
<dbReference type="EMBL" id="JAPDFW010000102">
    <property type="protein sequence ID" value="KAJ5069831.1"/>
    <property type="molecule type" value="Genomic_DNA"/>
</dbReference>
<sequence>MSQTARKNFELANQIKEISEEDLYKYDADLQNTIITTRPWKEDPHYFKRVTISGIALLKMVMHYKYKNGGNEEVMGLIKGKKYGDKCL</sequence>
<keyword evidence="3" id="KW-1185">Reference proteome</keyword>
<protein>
    <submittedName>
        <fullName evidence="2">Cop9 signalosome complex subunit 5</fullName>
    </submittedName>
</protein>
<accession>A0A9Q0LB62</accession>
<proteinExistence type="predicted"/>
<evidence type="ECO:0000259" key="1">
    <source>
        <dbReference type="Pfam" id="PF01398"/>
    </source>
</evidence>
<dbReference type="OrthoDB" id="10266268at2759"/>
<evidence type="ECO:0000313" key="2">
    <source>
        <dbReference type="EMBL" id="KAJ5069831.1"/>
    </source>
</evidence>